<dbReference type="Pfam" id="PF00271">
    <property type="entry name" value="Helicase_C"/>
    <property type="match status" value="1"/>
</dbReference>
<feature type="region of interest" description="Disordered" evidence="4">
    <location>
        <begin position="904"/>
        <end position="1007"/>
    </location>
</feature>
<keyword evidence="1" id="KW-0547">Nucleotide-binding</keyword>
<organism evidence="6 7">
    <name type="scientific">Myriangium duriaei CBS 260.36</name>
    <dbReference type="NCBI Taxonomy" id="1168546"/>
    <lineage>
        <taxon>Eukaryota</taxon>
        <taxon>Fungi</taxon>
        <taxon>Dikarya</taxon>
        <taxon>Ascomycota</taxon>
        <taxon>Pezizomycotina</taxon>
        <taxon>Dothideomycetes</taxon>
        <taxon>Dothideomycetidae</taxon>
        <taxon>Myriangiales</taxon>
        <taxon>Myriangiaceae</taxon>
        <taxon>Myriangium</taxon>
    </lineage>
</organism>
<dbReference type="CDD" id="cd18793">
    <property type="entry name" value="SF2_C_SNF"/>
    <property type="match status" value="1"/>
</dbReference>
<dbReference type="Gene3D" id="3.40.50.10810">
    <property type="entry name" value="Tandem AAA-ATPase domain"/>
    <property type="match status" value="2"/>
</dbReference>
<dbReference type="InterPro" id="IPR049730">
    <property type="entry name" value="SNF2/RAD54-like_C"/>
</dbReference>
<evidence type="ECO:0000313" key="7">
    <source>
        <dbReference type="Proteomes" id="UP000799439"/>
    </source>
</evidence>
<name>A0A9P4JFA6_9PEZI</name>
<dbReference type="InterPro" id="IPR050628">
    <property type="entry name" value="SNF2_RAD54_helicase_TF"/>
</dbReference>
<evidence type="ECO:0000256" key="3">
    <source>
        <dbReference type="ARBA" id="ARBA00022840"/>
    </source>
</evidence>
<feature type="region of interest" description="Disordered" evidence="4">
    <location>
        <begin position="60"/>
        <end position="96"/>
    </location>
</feature>
<dbReference type="GO" id="GO:0016787">
    <property type="term" value="F:hydrolase activity"/>
    <property type="evidence" value="ECO:0007669"/>
    <property type="project" value="UniProtKB-KW"/>
</dbReference>
<dbReference type="PROSITE" id="PS51194">
    <property type="entry name" value="HELICASE_CTER"/>
    <property type="match status" value="1"/>
</dbReference>
<dbReference type="AlphaFoldDB" id="A0A9P4JFA6"/>
<feature type="compositionally biased region" description="Polar residues" evidence="4">
    <location>
        <begin position="975"/>
        <end position="997"/>
    </location>
</feature>
<keyword evidence="2" id="KW-0378">Hydrolase</keyword>
<dbReference type="Pfam" id="PF00176">
    <property type="entry name" value="SNF2-rel_dom"/>
    <property type="match status" value="1"/>
</dbReference>
<dbReference type="GO" id="GO:0005634">
    <property type="term" value="C:nucleus"/>
    <property type="evidence" value="ECO:0007669"/>
    <property type="project" value="TreeGrafter"/>
</dbReference>
<accession>A0A9P4JFA6</accession>
<keyword evidence="7" id="KW-1185">Reference proteome</keyword>
<feature type="compositionally biased region" description="Basic residues" evidence="4">
    <location>
        <begin position="944"/>
        <end position="953"/>
    </location>
</feature>
<reference evidence="6" key="1">
    <citation type="journal article" date="2020" name="Stud. Mycol.">
        <title>101 Dothideomycetes genomes: a test case for predicting lifestyles and emergence of pathogens.</title>
        <authorList>
            <person name="Haridas S."/>
            <person name="Albert R."/>
            <person name="Binder M."/>
            <person name="Bloem J."/>
            <person name="Labutti K."/>
            <person name="Salamov A."/>
            <person name="Andreopoulos B."/>
            <person name="Baker S."/>
            <person name="Barry K."/>
            <person name="Bills G."/>
            <person name="Bluhm B."/>
            <person name="Cannon C."/>
            <person name="Castanera R."/>
            <person name="Culley D."/>
            <person name="Daum C."/>
            <person name="Ezra D."/>
            <person name="Gonzalez J."/>
            <person name="Henrissat B."/>
            <person name="Kuo A."/>
            <person name="Liang C."/>
            <person name="Lipzen A."/>
            <person name="Lutzoni F."/>
            <person name="Magnuson J."/>
            <person name="Mondo S."/>
            <person name="Nolan M."/>
            <person name="Ohm R."/>
            <person name="Pangilinan J."/>
            <person name="Park H.-J."/>
            <person name="Ramirez L."/>
            <person name="Alfaro M."/>
            <person name="Sun H."/>
            <person name="Tritt A."/>
            <person name="Yoshinaga Y."/>
            <person name="Zwiers L.-H."/>
            <person name="Turgeon B."/>
            <person name="Goodwin S."/>
            <person name="Spatafora J."/>
            <person name="Crous P."/>
            <person name="Grigoriev I."/>
        </authorList>
    </citation>
    <scope>NUCLEOTIDE SEQUENCE</scope>
    <source>
        <strain evidence="6">CBS 260.36</strain>
    </source>
</reference>
<dbReference type="EMBL" id="ML996081">
    <property type="protein sequence ID" value="KAF2157789.1"/>
    <property type="molecule type" value="Genomic_DNA"/>
</dbReference>
<feature type="domain" description="Helicase C-terminal" evidence="5">
    <location>
        <begin position="1025"/>
        <end position="1181"/>
    </location>
</feature>
<dbReference type="PANTHER" id="PTHR45626:SF51">
    <property type="entry name" value="SNF2-RELATED DOMAIN-CONTAINING PROTEIN"/>
    <property type="match status" value="1"/>
</dbReference>
<comment type="caution">
    <text evidence="6">The sequence shown here is derived from an EMBL/GenBank/DDBJ whole genome shotgun (WGS) entry which is preliminary data.</text>
</comment>
<dbReference type="GO" id="GO:0005524">
    <property type="term" value="F:ATP binding"/>
    <property type="evidence" value="ECO:0007669"/>
    <property type="project" value="UniProtKB-KW"/>
</dbReference>
<feature type="compositionally biased region" description="Polar residues" evidence="4">
    <location>
        <begin position="60"/>
        <end position="81"/>
    </location>
</feature>
<protein>
    <recommendedName>
        <fullName evidence="5">Helicase C-terminal domain-containing protein</fullName>
    </recommendedName>
</protein>
<dbReference type="InterPro" id="IPR027417">
    <property type="entry name" value="P-loop_NTPase"/>
</dbReference>
<evidence type="ECO:0000313" key="6">
    <source>
        <dbReference type="EMBL" id="KAF2157789.1"/>
    </source>
</evidence>
<dbReference type="InterPro" id="IPR014001">
    <property type="entry name" value="Helicase_ATP-bd"/>
</dbReference>
<evidence type="ECO:0000256" key="1">
    <source>
        <dbReference type="ARBA" id="ARBA00022741"/>
    </source>
</evidence>
<evidence type="ECO:0000259" key="5">
    <source>
        <dbReference type="PROSITE" id="PS51194"/>
    </source>
</evidence>
<dbReference type="InterPro" id="IPR001650">
    <property type="entry name" value="Helicase_C-like"/>
</dbReference>
<dbReference type="Gene3D" id="3.40.50.300">
    <property type="entry name" value="P-loop containing nucleotide triphosphate hydrolases"/>
    <property type="match status" value="1"/>
</dbReference>
<dbReference type="PANTHER" id="PTHR45626">
    <property type="entry name" value="TRANSCRIPTION TERMINATION FACTOR 2-RELATED"/>
    <property type="match status" value="1"/>
</dbReference>
<dbReference type="CDD" id="cd18008">
    <property type="entry name" value="DEXDc_SHPRH-like"/>
    <property type="match status" value="1"/>
</dbReference>
<dbReference type="GO" id="GO:0006281">
    <property type="term" value="P:DNA repair"/>
    <property type="evidence" value="ECO:0007669"/>
    <property type="project" value="TreeGrafter"/>
</dbReference>
<feature type="region of interest" description="Disordered" evidence="4">
    <location>
        <begin position="1231"/>
        <end position="1267"/>
    </location>
</feature>
<gene>
    <name evidence="6" type="ORF">K461DRAFT_274019</name>
</gene>
<dbReference type="InterPro" id="IPR038718">
    <property type="entry name" value="SNF2-like_sf"/>
</dbReference>
<evidence type="ECO:0000256" key="4">
    <source>
        <dbReference type="SAM" id="MobiDB-lite"/>
    </source>
</evidence>
<dbReference type="OrthoDB" id="2801544at2759"/>
<dbReference type="SUPFAM" id="SSF52540">
    <property type="entry name" value="P-loop containing nucleoside triphosphate hydrolases"/>
    <property type="match status" value="2"/>
</dbReference>
<dbReference type="Proteomes" id="UP000799439">
    <property type="component" value="Unassembled WGS sequence"/>
</dbReference>
<keyword evidence="3" id="KW-0067">ATP-binding</keyword>
<proteinExistence type="predicted"/>
<dbReference type="GO" id="GO:0008094">
    <property type="term" value="F:ATP-dependent activity, acting on DNA"/>
    <property type="evidence" value="ECO:0007669"/>
    <property type="project" value="TreeGrafter"/>
</dbReference>
<sequence length="1267" mass="142194">MASTFPPYCGHLPHSLWPEPTSSRISGLTGTPSGITRASTATVATSPATSECHSSIRTALSTSAQPSAETPEASSIATSPRTSRRVGLTNLDSSSPWHRDEARPLLRELSNFISLGCLTSASEYHSHHDALEWSEIYIIPDLPDLHMWQSGLEDLIAAGWIRVFARSGHSKLFGTVFRIYMLAGDVGHRFIDRAGRHARARHECLRQIVAAIDTSSCIWNGTDVGKSSKKFDMWASPDTSSLHWIFNNNPSPSPDISRVDNDFKSRAMDDILHQSLAVRGLKTKLYPYQRKSAACMLQRESESRQYLDPRLEPRKAPDGSTFFYCARDFLFLRHPRMYEAGKGGILAETMGLGKTVITLSLILSTRCFLPKVPIEYSVVKPASKVRSLMDMCVEAINTHGLPWKPYFEEHENITGDSMANCTERLRKSKRSYEIPREPIRFNRTTTIPPPSIKTLAPTTVVVVPRNLCSQWQSEIEKHTEPGALKVLVMEDLKQTLPTADELRQYDVILFSRNRFEQESRDGSDEQGRRFSKTPLSCSCPYIKATRKRDCTCLRTDDIYDSPLKKLHFLRIIIDEGHSFSSSTSMAATVAERLVTADHRWVVSGTPAKNLLGVEMDLYTSEQSPMPLNDRSQREKILSQRKDFSASEDAQGAVKSLGSLVTHFLQIRPWSGGQGERLTPWEDYIYRHEDARKKTFTSFSRALRQTLEAVMIKTRPEDVEKDIELPPLTHSIVKLKPSFYDKVTANLFTLVLTANAVTSERTDRDYLFHKDSAKARYELIGNLRRSAFFWTGFSRADIENTIGNSERYLEKEGIQCSIQDQLLLRRCIAIAKDILESNGWKLMSATHEFGLFLQDWPEDSAEYWTFDGTKPLLTGSTLLAEAQDHVHSRLLPDLEANLSGEGIKAMGRARARGREETQATEGPRSSELTKAGVPTSGLTGEFIRKRNSATKKGSKVPEDGTQDIAVSPLKRRVSSEMASSTSVQSADSPTPSSSQAHTPTPIPVLLSDSPLHQTRITGTVSAKMSYLLSRILALHPTEKILIFYTGGNSAYYLAQCLELLHVPHRIYARDLAAHLKSKYIVDFNLQPHLRVLLMDVHQAAYGLNVSSASRVFFVNPVFRPSIEAQAIKRAHRIGQDKPVHVETLVLQGTVEEDMWERSRRMSRAEHNAAKVLEDDGGIKDIIMHARLLDLGIEEHRGVESMAPLERAEKLWCREGWESWEGGKWLRIKEEGKKRKRSAVKVEDGDGGEGSATPKAKKKRRVGFADHDV</sequence>
<evidence type="ECO:0000256" key="2">
    <source>
        <dbReference type="ARBA" id="ARBA00022801"/>
    </source>
</evidence>
<dbReference type="InterPro" id="IPR000330">
    <property type="entry name" value="SNF2_N"/>
</dbReference>
<dbReference type="SMART" id="SM00487">
    <property type="entry name" value="DEXDc"/>
    <property type="match status" value="1"/>
</dbReference>